<evidence type="ECO:0000313" key="1">
    <source>
        <dbReference type="EMBL" id="GGO13172.1"/>
    </source>
</evidence>
<sequence>MSTQSNLSQADVLKLLSEPSAENRAEAARKVGTYFTETSPTGAERALAEDIFRALVKDAEVRVRKALSETLKENPSIPADVARTLASDVSEVALPVIEFSSVLTDKDLLDIIGTNDPERQVAVAKRATVSPDIADALAESGDEAVVSTLVGNDGAQIKDATFARVLDKYSGSDAVKTPLTKREKLPLAVAERLVTMVTESLRDHLVTHHELSPSMATDLLLESRERATVSLLTPGINAPDVLSLVDQLHKNGRLSPTLIIRALCMGDMTFFEAALAKRAGISVANAWQLVHDKGQLGLTKLFDRAEMPAALLHVARIGTAISEEMRLTSGDDRDLFRNVMIERVLTQIDQDLDSDNLDYLIGKLGRKAA</sequence>
<organism evidence="1 2">
    <name type="scientific">Iodidimonas muriae</name>
    <dbReference type="NCBI Taxonomy" id="261467"/>
    <lineage>
        <taxon>Bacteria</taxon>
        <taxon>Pseudomonadati</taxon>
        <taxon>Pseudomonadota</taxon>
        <taxon>Alphaproteobacteria</taxon>
        <taxon>Iodidimonadales</taxon>
        <taxon>Iodidimonadaceae</taxon>
        <taxon>Iodidimonas</taxon>
    </lineage>
</organism>
<dbReference type="Pfam" id="PF10098">
    <property type="entry name" value="DUF2336"/>
    <property type="match status" value="1"/>
</dbReference>
<dbReference type="InterPro" id="IPR014598">
    <property type="entry name" value="UCP035865"/>
</dbReference>
<gene>
    <name evidence="1" type="ORF">GCM10007972_19100</name>
</gene>
<evidence type="ECO:0008006" key="3">
    <source>
        <dbReference type="Google" id="ProtNLM"/>
    </source>
</evidence>
<dbReference type="InterPro" id="IPR019285">
    <property type="entry name" value="DUF2336"/>
</dbReference>
<dbReference type="RefSeq" id="WP_188873838.1">
    <property type="nucleotide sequence ID" value="NZ_BMOV01000006.1"/>
</dbReference>
<name>A0ABQ2LE14_9PROT</name>
<dbReference type="Proteomes" id="UP000602381">
    <property type="component" value="Unassembled WGS sequence"/>
</dbReference>
<dbReference type="EMBL" id="BMOV01000006">
    <property type="protein sequence ID" value="GGO13172.1"/>
    <property type="molecule type" value="Genomic_DNA"/>
</dbReference>
<evidence type="ECO:0000313" key="2">
    <source>
        <dbReference type="Proteomes" id="UP000602381"/>
    </source>
</evidence>
<dbReference type="PIRSF" id="PIRSF035865">
    <property type="entry name" value="UCP035865"/>
    <property type="match status" value="1"/>
</dbReference>
<proteinExistence type="predicted"/>
<reference evidence="2" key="1">
    <citation type="journal article" date="2019" name="Int. J. Syst. Evol. Microbiol.">
        <title>The Global Catalogue of Microorganisms (GCM) 10K type strain sequencing project: providing services to taxonomists for standard genome sequencing and annotation.</title>
        <authorList>
            <consortium name="The Broad Institute Genomics Platform"/>
            <consortium name="The Broad Institute Genome Sequencing Center for Infectious Disease"/>
            <person name="Wu L."/>
            <person name="Ma J."/>
        </authorList>
    </citation>
    <scope>NUCLEOTIDE SEQUENCE [LARGE SCALE GENOMIC DNA]</scope>
    <source>
        <strain evidence="2">JCM 17843</strain>
    </source>
</reference>
<protein>
    <recommendedName>
        <fullName evidence="3">DUF2336 domain-containing protein</fullName>
    </recommendedName>
</protein>
<keyword evidence="2" id="KW-1185">Reference proteome</keyword>
<comment type="caution">
    <text evidence="1">The sequence shown here is derived from an EMBL/GenBank/DDBJ whole genome shotgun (WGS) entry which is preliminary data.</text>
</comment>
<accession>A0ABQ2LE14</accession>